<sequence>MAVASSYDVRQGTLSHSQILLLQQRLVAELPYTLPLARRIEFHLGHPISPTSRIFVAAATATVNTVDPAGRNKAQDEGAGDASHDWLESWLREGSAPETAAPWLAAHIDLSNQGQTQVWVYASWEHPDVGYFSSSVADLPPAAEDTSATASKVSSISTTTDDEDDPLAQAHEDLFSTLFRYILTQLVPHQSSTPNDEWLELQRTGKFLSVPYSRSKAIFGTVHEVLWRYFDNAARTRTDPGYLKYVFSFPSPESDGAAGHDDLNLPDGYYLADMRREHLQMVLDRTPIPRTLNTLIQMESVGLFFKDNPTPIGWGFLSKDGSISSLHTEVEHRGKNLAVTVGKALLLKGSRTSLSRLGVYYGHADSSQVNIPSRRVMEKIGGLPRWRISWTEIDLDIWSQMKSEQ</sequence>
<dbReference type="GeneID" id="89970832"/>
<dbReference type="PANTHER" id="PTHR20958:SF6">
    <property type="entry name" value="GLYCINE N-ACYLTRANSFERASE-LIKE PROTEIN"/>
    <property type="match status" value="1"/>
</dbReference>
<dbReference type="SUPFAM" id="SSF55729">
    <property type="entry name" value="Acyl-CoA N-acyltransferases (Nat)"/>
    <property type="match status" value="1"/>
</dbReference>
<dbReference type="RefSeq" id="XP_064706459.1">
    <property type="nucleotide sequence ID" value="XM_064846234.1"/>
</dbReference>
<dbReference type="AlphaFoldDB" id="A0AAV9NCB5"/>
<evidence type="ECO:0000256" key="1">
    <source>
        <dbReference type="SAM" id="MobiDB-lite"/>
    </source>
</evidence>
<dbReference type="EMBL" id="JAVRRD010000013">
    <property type="protein sequence ID" value="KAK5052759.1"/>
    <property type="molecule type" value="Genomic_DNA"/>
</dbReference>
<feature type="region of interest" description="Disordered" evidence="1">
    <location>
        <begin position="143"/>
        <end position="165"/>
    </location>
</feature>
<organism evidence="2 3">
    <name type="scientific">Exophiala bonariae</name>
    <dbReference type="NCBI Taxonomy" id="1690606"/>
    <lineage>
        <taxon>Eukaryota</taxon>
        <taxon>Fungi</taxon>
        <taxon>Dikarya</taxon>
        <taxon>Ascomycota</taxon>
        <taxon>Pezizomycotina</taxon>
        <taxon>Eurotiomycetes</taxon>
        <taxon>Chaetothyriomycetidae</taxon>
        <taxon>Chaetothyriales</taxon>
        <taxon>Herpotrichiellaceae</taxon>
        <taxon>Exophiala</taxon>
    </lineage>
</organism>
<dbReference type="InterPro" id="IPR053225">
    <property type="entry name" value="Acyl-CoA_N-acyltransferase"/>
</dbReference>
<protein>
    <recommendedName>
        <fullName evidence="4">FR47-like domain-containing protein</fullName>
    </recommendedName>
</protein>
<dbReference type="PANTHER" id="PTHR20958">
    <property type="entry name" value="GLYCINE N-ACYLTRANSFERASE-LIKE PROTEIN"/>
    <property type="match status" value="1"/>
</dbReference>
<evidence type="ECO:0000313" key="3">
    <source>
        <dbReference type="Proteomes" id="UP001358417"/>
    </source>
</evidence>
<comment type="caution">
    <text evidence="2">The sequence shown here is derived from an EMBL/GenBank/DDBJ whole genome shotgun (WGS) entry which is preliminary data.</text>
</comment>
<dbReference type="Proteomes" id="UP001358417">
    <property type="component" value="Unassembled WGS sequence"/>
</dbReference>
<gene>
    <name evidence="2" type="ORF">LTR84_002625</name>
</gene>
<evidence type="ECO:0000313" key="2">
    <source>
        <dbReference type="EMBL" id="KAK5052759.1"/>
    </source>
</evidence>
<proteinExistence type="predicted"/>
<reference evidence="2 3" key="1">
    <citation type="submission" date="2023-08" db="EMBL/GenBank/DDBJ databases">
        <title>Black Yeasts Isolated from many extreme environments.</title>
        <authorList>
            <person name="Coleine C."/>
            <person name="Stajich J.E."/>
            <person name="Selbmann L."/>
        </authorList>
    </citation>
    <scope>NUCLEOTIDE SEQUENCE [LARGE SCALE GENOMIC DNA]</scope>
    <source>
        <strain evidence="2 3">CCFEE 5792</strain>
    </source>
</reference>
<accession>A0AAV9NCB5</accession>
<dbReference type="InterPro" id="IPR016181">
    <property type="entry name" value="Acyl_CoA_acyltransferase"/>
</dbReference>
<keyword evidence="3" id="KW-1185">Reference proteome</keyword>
<evidence type="ECO:0008006" key="4">
    <source>
        <dbReference type="Google" id="ProtNLM"/>
    </source>
</evidence>
<name>A0AAV9NCB5_9EURO</name>
<dbReference type="Gene3D" id="3.40.630.30">
    <property type="match status" value="1"/>
</dbReference>